<dbReference type="AlphaFoldDB" id="A0A1F4V1S8"/>
<dbReference type="Gene3D" id="3.30.460.10">
    <property type="entry name" value="Beta Polymerase, domain 2"/>
    <property type="match status" value="1"/>
</dbReference>
<accession>A0A1F4V1S8</accession>
<organism evidence="2 3">
    <name type="scientific">candidate division WWE3 bacterium RBG_16_37_10</name>
    <dbReference type="NCBI Taxonomy" id="1802610"/>
    <lineage>
        <taxon>Bacteria</taxon>
        <taxon>Katanobacteria</taxon>
    </lineage>
</organism>
<reference evidence="2 3" key="1">
    <citation type="journal article" date="2016" name="Nat. Commun.">
        <title>Thousands of microbial genomes shed light on interconnected biogeochemical processes in an aquifer system.</title>
        <authorList>
            <person name="Anantharaman K."/>
            <person name="Brown C.T."/>
            <person name="Hug L.A."/>
            <person name="Sharon I."/>
            <person name="Castelle C.J."/>
            <person name="Probst A.J."/>
            <person name="Thomas B.C."/>
            <person name="Singh A."/>
            <person name="Wilkins M.J."/>
            <person name="Karaoz U."/>
            <person name="Brodie E.L."/>
            <person name="Williams K.H."/>
            <person name="Hubbard S.S."/>
            <person name="Banfield J.F."/>
        </authorList>
    </citation>
    <scope>NUCLEOTIDE SEQUENCE [LARGE SCALE GENOMIC DNA]</scope>
</reference>
<dbReference type="EMBL" id="MEUT01000029">
    <property type="protein sequence ID" value="OGC51112.1"/>
    <property type="molecule type" value="Genomic_DNA"/>
</dbReference>
<dbReference type="GO" id="GO:0016779">
    <property type="term" value="F:nucleotidyltransferase activity"/>
    <property type="evidence" value="ECO:0007669"/>
    <property type="project" value="InterPro"/>
</dbReference>
<name>A0A1F4V1S8_UNCKA</name>
<comment type="caution">
    <text evidence="2">The sequence shown here is derived from an EMBL/GenBank/DDBJ whole genome shotgun (WGS) entry which is preliminary data.</text>
</comment>
<evidence type="ECO:0000259" key="1">
    <source>
        <dbReference type="Pfam" id="PF01909"/>
    </source>
</evidence>
<dbReference type="Pfam" id="PF01909">
    <property type="entry name" value="NTP_transf_2"/>
    <property type="match status" value="1"/>
</dbReference>
<gene>
    <name evidence="2" type="ORF">A2W32_00505</name>
</gene>
<dbReference type="InterPro" id="IPR002934">
    <property type="entry name" value="Polymerase_NTP_transf_dom"/>
</dbReference>
<dbReference type="InterPro" id="IPR043519">
    <property type="entry name" value="NT_sf"/>
</dbReference>
<dbReference type="STRING" id="1802610.A2W32_00505"/>
<proteinExistence type="predicted"/>
<dbReference type="CDD" id="cd05403">
    <property type="entry name" value="NT_KNTase_like"/>
    <property type="match status" value="1"/>
</dbReference>
<feature type="domain" description="Polymerase nucleotidyl transferase" evidence="1">
    <location>
        <begin position="14"/>
        <end position="67"/>
    </location>
</feature>
<dbReference type="Proteomes" id="UP000177371">
    <property type="component" value="Unassembled WGS sequence"/>
</dbReference>
<evidence type="ECO:0000313" key="2">
    <source>
        <dbReference type="EMBL" id="OGC51112.1"/>
    </source>
</evidence>
<sequence length="282" mass="32795">MDVESNLKLQQDYINKVATIVKQYDSVDSIFLVGSHSKGENTPFSDIDICLLFKTDLRENREDIFKRILELSPTLSHLYLFDSEGLFLFVNGIRLDVTFIKPTDFEKLALNKVKIIQDLNGMVAEKYTQTKDAEEKPSKPKWNESEGDFLDWFFWMFRQIYCYILQAGLKPDKRFDKLNSAQSSIKSVRDKLIDMLVYLNNKKDYINSIDKNISGEFEKTYSSLNPTDMLLATRKLADIYEIIGREYAKRINTSFPDAKLVTTKALFNEFDNLYKEIVVLTS</sequence>
<evidence type="ECO:0000313" key="3">
    <source>
        <dbReference type="Proteomes" id="UP000177371"/>
    </source>
</evidence>
<dbReference type="SUPFAM" id="SSF81301">
    <property type="entry name" value="Nucleotidyltransferase"/>
    <property type="match status" value="1"/>
</dbReference>
<protein>
    <recommendedName>
        <fullName evidence="1">Polymerase nucleotidyl transferase domain-containing protein</fullName>
    </recommendedName>
</protein>